<evidence type="ECO:0000313" key="7">
    <source>
        <dbReference type="EMBL" id="UWM53735.1"/>
    </source>
</evidence>
<dbReference type="InterPro" id="IPR020948">
    <property type="entry name" value="P_starv_induced_PsiE-like"/>
</dbReference>
<keyword evidence="5 6" id="KW-0472">Membrane</keyword>
<dbReference type="RefSeq" id="WP_260592729.1">
    <property type="nucleotide sequence ID" value="NZ_CP104003.1"/>
</dbReference>
<gene>
    <name evidence="7" type="ORF">N0B31_16550</name>
</gene>
<keyword evidence="2" id="KW-1003">Cell membrane</keyword>
<reference evidence="7" key="1">
    <citation type="submission" date="2022-09" db="EMBL/GenBank/DDBJ databases">
        <title>Diverse halophilic archaea isolated from saline environments.</title>
        <authorList>
            <person name="Cui H.-L."/>
        </authorList>
    </citation>
    <scope>NUCLEOTIDE SEQUENCE</scope>
    <source>
        <strain evidence="7">ZS-35-S2</strain>
    </source>
</reference>
<evidence type="ECO:0000256" key="1">
    <source>
        <dbReference type="ARBA" id="ARBA00004651"/>
    </source>
</evidence>
<sequence>MSDDGTDLDRFVEPSETVIRAIEILAAYLLVGLFGIGVLDLLISIFELVRTGVIFDPDEGIDAILTVIDKALLLFIIVELYQTVVAYSREESVTRIVIVAGLIAVARKIISFRPGDFETLEALFVNAAAFSLLLLVLVVAYYVVQKTETEAV</sequence>
<evidence type="ECO:0000256" key="2">
    <source>
        <dbReference type="ARBA" id="ARBA00022475"/>
    </source>
</evidence>
<dbReference type="AlphaFoldDB" id="A0A9E7R122"/>
<dbReference type="Pfam" id="PF06146">
    <property type="entry name" value="PsiE"/>
    <property type="match status" value="1"/>
</dbReference>
<keyword evidence="4 6" id="KW-1133">Transmembrane helix</keyword>
<protein>
    <submittedName>
        <fullName evidence="7">Phosphate-starvation-inducible PsiE family protein</fullName>
    </submittedName>
</protein>
<evidence type="ECO:0000256" key="4">
    <source>
        <dbReference type="ARBA" id="ARBA00022989"/>
    </source>
</evidence>
<organism evidence="7 8">
    <name type="scientific">Salinirubellus salinus</name>
    <dbReference type="NCBI Taxonomy" id="1364945"/>
    <lineage>
        <taxon>Archaea</taxon>
        <taxon>Methanobacteriati</taxon>
        <taxon>Methanobacteriota</taxon>
        <taxon>Stenosarchaea group</taxon>
        <taxon>Halobacteria</taxon>
        <taxon>Halobacteriales</taxon>
        <taxon>Natronomonadaceae</taxon>
        <taxon>Salinirubellus</taxon>
    </lineage>
</organism>
<feature type="transmembrane region" description="Helical" evidence="6">
    <location>
        <begin position="25"/>
        <end position="49"/>
    </location>
</feature>
<feature type="transmembrane region" description="Helical" evidence="6">
    <location>
        <begin position="122"/>
        <end position="144"/>
    </location>
</feature>
<accession>A0A9E7R122</accession>
<proteinExistence type="predicted"/>
<dbReference type="GeneID" id="74944066"/>
<dbReference type="KEGG" id="ssai:N0B31_16550"/>
<evidence type="ECO:0000313" key="8">
    <source>
        <dbReference type="Proteomes" id="UP001057580"/>
    </source>
</evidence>
<name>A0A9E7R122_9EURY</name>
<evidence type="ECO:0000256" key="5">
    <source>
        <dbReference type="ARBA" id="ARBA00023136"/>
    </source>
</evidence>
<feature type="transmembrane region" description="Helical" evidence="6">
    <location>
        <begin position="61"/>
        <end position="81"/>
    </location>
</feature>
<dbReference type="EMBL" id="CP104003">
    <property type="protein sequence ID" value="UWM53735.1"/>
    <property type="molecule type" value="Genomic_DNA"/>
</dbReference>
<evidence type="ECO:0000256" key="3">
    <source>
        <dbReference type="ARBA" id="ARBA00022692"/>
    </source>
</evidence>
<keyword evidence="3 6" id="KW-0812">Transmembrane</keyword>
<comment type="subcellular location">
    <subcellularLocation>
        <location evidence="1">Cell membrane</location>
        <topology evidence="1">Multi-pass membrane protein</topology>
    </subcellularLocation>
</comment>
<dbReference type="GO" id="GO:0005886">
    <property type="term" value="C:plasma membrane"/>
    <property type="evidence" value="ECO:0007669"/>
    <property type="project" value="UniProtKB-SubCell"/>
</dbReference>
<evidence type="ECO:0000256" key="6">
    <source>
        <dbReference type="SAM" id="Phobius"/>
    </source>
</evidence>
<keyword evidence="8" id="KW-1185">Reference proteome</keyword>
<dbReference type="Proteomes" id="UP001057580">
    <property type="component" value="Chromosome"/>
</dbReference>
<feature type="transmembrane region" description="Helical" evidence="6">
    <location>
        <begin position="93"/>
        <end position="110"/>
    </location>
</feature>